<name>A0A7E4VN50_PANRE</name>
<keyword evidence="2" id="KW-1185">Reference proteome</keyword>
<sequence>MTNPFPYPYLINRESQLIELPSGPIELPAERKDGNTVYDNRSNVENAAAVPTPLKAHRQPTARGMGKRIWKQNCRTPWKARTPFENFADLVDRLMQEGATPYRLPFFVDGKVRRYYRCGKCDYFGLSYRHPNPSKLCILYETRIHCHDVVEVDPKHRHLYFEVPDELNSDDKATDHDETADAMEVDNAMIADNKALLPIDKAAKLDFVKEDTMEVEAPSCDKASIRDFDLVREVFGEIDPTFKGYEDLKNMICMVIRDAPKPPRRRKQAHPMKIVDSKPLSKNSSAQRTRKKATKKGKAVVKRTVRKV</sequence>
<dbReference type="AlphaFoldDB" id="A0A7E4VN50"/>
<organism evidence="2 3">
    <name type="scientific">Panagrellus redivivus</name>
    <name type="common">Microworm</name>
    <dbReference type="NCBI Taxonomy" id="6233"/>
    <lineage>
        <taxon>Eukaryota</taxon>
        <taxon>Metazoa</taxon>
        <taxon>Ecdysozoa</taxon>
        <taxon>Nematoda</taxon>
        <taxon>Chromadorea</taxon>
        <taxon>Rhabditida</taxon>
        <taxon>Tylenchina</taxon>
        <taxon>Panagrolaimomorpha</taxon>
        <taxon>Panagrolaimoidea</taxon>
        <taxon>Panagrolaimidae</taxon>
        <taxon>Panagrellus</taxon>
    </lineage>
</organism>
<proteinExistence type="predicted"/>
<dbReference type="Proteomes" id="UP000492821">
    <property type="component" value="Unassembled WGS sequence"/>
</dbReference>
<feature type="compositionally biased region" description="Basic residues" evidence="1">
    <location>
        <begin position="288"/>
        <end position="308"/>
    </location>
</feature>
<feature type="region of interest" description="Disordered" evidence="1">
    <location>
        <begin position="260"/>
        <end position="308"/>
    </location>
</feature>
<protein>
    <submittedName>
        <fullName evidence="3">Uncharacterized protein</fullName>
    </submittedName>
</protein>
<evidence type="ECO:0000313" key="2">
    <source>
        <dbReference type="Proteomes" id="UP000492821"/>
    </source>
</evidence>
<dbReference type="WBParaSite" id="Pan_g23133.t1">
    <property type="protein sequence ID" value="Pan_g23133.t1"/>
    <property type="gene ID" value="Pan_g23133"/>
</dbReference>
<reference evidence="2" key="1">
    <citation type="journal article" date="2013" name="Genetics">
        <title>The draft genome and transcriptome of Panagrellus redivivus are shaped by the harsh demands of a free-living lifestyle.</title>
        <authorList>
            <person name="Srinivasan J."/>
            <person name="Dillman A.R."/>
            <person name="Macchietto M.G."/>
            <person name="Heikkinen L."/>
            <person name="Lakso M."/>
            <person name="Fracchia K.M."/>
            <person name="Antoshechkin I."/>
            <person name="Mortazavi A."/>
            <person name="Wong G."/>
            <person name="Sternberg P.W."/>
        </authorList>
    </citation>
    <scope>NUCLEOTIDE SEQUENCE [LARGE SCALE GENOMIC DNA]</scope>
    <source>
        <strain evidence="2">MT8872</strain>
    </source>
</reference>
<accession>A0A7E4VN50</accession>
<evidence type="ECO:0000313" key="3">
    <source>
        <dbReference type="WBParaSite" id="Pan_g23133.t1"/>
    </source>
</evidence>
<reference evidence="3" key="2">
    <citation type="submission" date="2020-10" db="UniProtKB">
        <authorList>
            <consortium name="WormBaseParasite"/>
        </authorList>
    </citation>
    <scope>IDENTIFICATION</scope>
</reference>
<evidence type="ECO:0000256" key="1">
    <source>
        <dbReference type="SAM" id="MobiDB-lite"/>
    </source>
</evidence>